<evidence type="ECO:0000313" key="2">
    <source>
        <dbReference type="Proteomes" id="UP000789901"/>
    </source>
</evidence>
<sequence length="134" mass="15459">MCPGTRRLEEKYAALFETLNEEEMINIQNLKNGSKVGRRKTNELNSIINITQANNEALKVIEKATEIDCVDEMIEPGFENFIEIDKETPRKSQELAEMDTINETEKNKNKDNSIKRKKKKIVFEQVLKFAILPG</sequence>
<dbReference type="EMBL" id="CAJVQB010001689">
    <property type="protein sequence ID" value="CAG8546084.1"/>
    <property type="molecule type" value="Genomic_DNA"/>
</dbReference>
<proteinExistence type="predicted"/>
<accession>A0ABN7UCT0</accession>
<gene>
    <name evidence="1" type="ORF">GMARGA_LOCUS4324</name>
</gene>
<keyword evidence="2" id="KW-1185">Reference proteome</keyword>
<evidence type="ECO:0000313" key="1">
    <source>
        <dbReference type="EMBL" id="CAG8546084.1"/>
    </source>
</evidence>
<name>A0ABN7UCT0_GIGMA</name>
<dbReference type="Proteomes" id="UP000789901">
    <property type="component" value="Unassembled WGS sequence"/>
</dbReference>
<protein>
    <submittedName>
        <fullName evidence="1">22060_t:CDS:1</fullName>
    </submittedName>
</protein>
<organism evidence="1 2">
    <name type="scientific">Gigaspora margarita</name>
    <dbReference type="NCBI Taxonomy" id="4874"/>
    <lineage>
        <taxon>Eukaryota</taxon>
        <taxon>Fungi</taxon>
        <taxon>Fungi incertae sedis</taxon>
        <taxon>Mucoromycota</taxon>
        <taxon>Glomeromycotina</taxon>
        <taxon>Glomeromycetes</taxon>
        <taxon>Diversisporales</taxon>
        <taxon>Gigasporaceae</taxon>
        <taxon>Gigaspora</taxon>
    </lineage>
</organism>
<comment type="caution">
    <text evidence="1">The sequence shown here is derived from an EMBL/GenBank/DDBJ whole genome shotgun (WGS) entry which is preliminary data.</text>
</comment>
<reference evidence="1 2" key="1">
    <citation type="submission" date="2021-06" db="EMBL/GenBank/DDBJ databases">
        <authorList>
            <person name="Kallberg Y."/>
            <person name="Tangrot J."/>
            <person name="Rosling A."/>
        </authorList>
    </citation>
    <scope>NUCLEOTIDE SEQUENCE [LARGE SCALE GENOMIC DNA]</scope>
    <source>
        <strain evidence="1 2">120-4 pot B 10/14</strain>
    </source>
</reference>